<accession>A0ACC3BNM2</accession>
<protein>
    <submittedName>
        <fullName evidence="1">Uncharacterized protein</fullName>
    </submittedName>
</protein>
<comment type="caution">
    <text evidence="1">The sequence shown here is derived from an EMBL/GenBank/DDBJ whole genome shotgun (WGS) entry which is preliminary data.</text>
</comment>
<gene>
    <name evidence="1" type="ORF">I4F81_002105</name>
</gene>
<sequence>MAALTFVAAAPAPVGHPATTSAACRSPLGVSTFTPSMGARVVSRAAASPSAGAGRAPPPPMTALMPGFPTADTDSGARVGVIRTRWGGEMVDAQHAAVVAGLADAGVTGERLVEMTVPGAFEVPMAARLMGLAQKVDAMVVIGLLIEGETGHYEYISKAVMAALMELQLVSSIPIVNGILTCTSEEQAAERTTGPKSEARAWAEAAVEMAGLRSSQVGVKARTSNKKPSVGFF</sequence>
<dbReference type="Proteomes" id="UP000798662">
    <property type="component" value="Chromosome 1"/>
</dbReference>
<reference evidence="1" key="1">
    <citation type="submission" date="2019-11" db="EMBL/GenBank/DDBJ databases">
        <title>Nori genome reveals adaptations in red seaweeds to the harsh intertidal environment.</title>
        <authorList>
            <person name="Wang D."/>
            <person name="Mao Y."/>
        </authorList>
    </citation>
    <scope>NUCLEOTIDE SEQUENCE</scope>
    <source>
        <tissue evidence="1">Gametophyte</tissue>
    </source>
</reference>
<evidence type="ECO:0000313" key="2">
    <source>
        <dbReference type="Proteomes" id="UP000798662"/>
    </source>
</evidence>
<name>A0ACC3BNM2_PYRYE</name>
<dbReference type="EMBL" id="CM020618">
    <property type="protein sequence ID" value="KAK1859510.1"/>
    <property type="molecule type" value="Genomic_DNA"/>
</dbReference>
<keyword evidence="2" id="KW-1185">Reference proteome</keyword>
<proteinExistence type="predicted"/>
<organism evidence="1 2">
    <name type="scientific">Pyropia yezoensis</name>
    <name type="common">Susabi-nori</name>
    <name type="synonym">Porphyra yezoensis</name>
    <dbReference type="NCBI Taxonomy" id="2788"/>
    <lineage>
        <taxon>Eukaryota</taxon>
        <taxon>Rhodophyta</taxon>
        <taxon>Bangiophyceae</taxon>
        <taxon>Bangiales</taxon>
        <taxon>Bangiaceae</taxon>
        <taxon>Pyropia</taxon>
    </lineage>
</organism>
<evidence type="ECO:0000313" key="1">
    <source>
        <dbReference type="EMBL" id="KAK1859510.1"/>
    </source>
</evidence>